<feature type="transmembrane region" description="Helical" evidence="2">
    <location>
        <begin position="85"/>
        <end position="108"/>
    </location>
</feature>
<feature type="region of interest" description="Disordered" evidence="1">
    <location>
        <begin position="672"/>
        <end position="700"/>
    </location>
</feature>
<evidence type="ECO:0000256" key="1">
    <source>
        <dbReference type="SAM" id="MobiDB-lite"/>
    </source>
</evidence>
<sequence length="700" mass="78586">MTDRDISDSCSPTRARKPDPNTRLSRTPEVGTTQSSGVPPTGSNFKSVTQQQDNNSEGLPIENYSKESFDTNKKWVKLPSWMKSWVMWSILLTLIPSGIGFISMSMLLKLPSAPNCPKIFWPLASASVRLHCASLAASKQNVNDLLQAIALVRDLPENHPLRGQINGLLEEWSRDILKLAEESFQSGNLEEAIATARQIPEDLEARNIVEEQITKWQSTWSKAEEIYDETLKELGERRWQSAFMLSSKLLRINNQYWSTTKYDELNRIIVTAREDGDKLDKAEGLAKRASVDDILAAIKLVESIKSESYVYQKAQELIPEFGRKILKLAQSRMDRQDADTALEIARKIPPIAELQSEIDDFIVLGEAQRSAWIGTVAGLESAISQAQQIDASREVYIKAQELIARWQLEIEDVTRLEKARTLASQGTINDLTAAISEAQMIPNSNPRASEARQEMNRWQSQVETIEDRPYLDRAEQIALLEDITSLQTAIAEASQIRSGRALYPEARKKIRSWTAKIQRIQDQPYLDQARIIAESGDLTTAIREAQKIASSGRALASEAQASVDTWQEQIRARENWKKAREVAIAGTPEALAEAIRIADRVSNRNILRMDVNVAIDQWGQQILQMARSQSEFDIPRSIETARLIPRGSSAYRDAQLQIRTWRQFLIPRTSPTTLPTSSLESLPTPSPEIQSSPSSTGNGL</sequence>
<feature type="compositionally biased region" description="Polar residues" evidence="1">
    <location>
        <begin position="689"/>
        <end position="700"/>
    </location>
</feature>
<feature type="region of interest" description="Disordered" evidence="1">
    <location>
        <begin position="1"/>
        <end position="63"/>
    </location>
</feature>
<accession>A0A479ZV57</accession>
<evidence type="ECO:0000313" key="4">
    <source>
        <dbReference type="Proteomes" id="UP000300142"/>
    </source>
</evidence>
<proteinExistence type="predicted"/>
<reference evidence="4" key="1">
    <citation type="submission" date="2019-02" db="EMBL/GenBank/DDBJ databases">
        <title>Draft genome sequence of Sphaerospermopsis reniformis NIES-1949.</title>
        <authorList>
            <person name="Yamaguchi H."/>
            <person name="Suzuki S."/>
            <person name="Kawachi M."/>
        </authorList>
    </citation>
    <scope>NUCLEOTIDE SEQUENCE [LARGE SCALE GENOMIC DNA]</scope>
    <source>
        <strain evidence="4">NIES-1949</strain>
    </source>
</reference>
<feature type="compositionally biased region" description="Polar residues" evidence="1">
    <location>
        <begin position="22"/>
        <end position="57"/>
    </location>
</feature>
<evidence type="ECO:0000313" key="3">
    <source>
        <dbReference type="EMBL" id="GCL35403.1"/>
    </source>
</evidence>
<dbReference type="EMBL" id="BJCE01000009">
    <property type="protein sequence ID" value="GCL35403.1"/>
    <property type="molecule type" value="Genomic_DNA"/>
</dbReference>
<dbReference type="AlphaFoldDB" id="A0A479ZV57"/>
<dbReference type="RefSeq" id="WP_137666258.1">
    <property type="nucleotide sequence ID" value="NZ_BJCE01000009.1"/>
</dbReference>
<keyword evidence="2" id="KW-0812">Transmembrane</keyword>
<dbReference type="Proteomes" id="UP000300142">
    <property type="component" value="Unassembled WGS sequence"/>
</dbReference>
<keyword evidence="2" id="KW-1133">Transmembrane helix</keyword>
<comment type="caution">
    <text evidence="3">The sequence shown here is derived from an EMBL/GenBank/DDBJ whole genome shotgun (WGS) entry which is preliminary data.</text>
</comment>
<organism evidence="3 4">
    <name type="scientific">Sphaerospermopsis reniformis</name>
    <dbReference type="NCBI Taxonomy" id="531300"/>
    <lineage>
        <taxon>Bacteria</taxon>
        <taxon>Bacillati</taxon>
        <taxon>Cyanobacteriota</taxon>
        <taxon>Cyanophyceae</taxon>
        <taxon>Nostocales</taxon>
        <taxon>Aphanizomenonaceae</taxon>
        <taxon>Sphaerospermopsis</taxon>
    </lineage>
</organism>
<gene>
    <name evidence="3" type="ORF">SR1949_04970</name>
</gene>
<keyword evidence="4" id="KW-1185">Reference proteome</keyword>
<feature type="compositionally biased region" description="Low complexity" evidence="1">
    <location>
        <begin position="672"/>
        <end position="683"/>
    </location>
</feature>
<name>A0A479ZV57_9CYAN</name>
<protein>
    <submittedName>
        <fullName evidence="3">Uncharacterized protein</fullName>
    </submittedName>
</protein>
<keyword evidence="2" id="KW-0472">Membrane</keyword>
<evidence type="ECO:0000256" key="2">
    <source>
        <dbReference type="SAM" id="Phobius"/>
    </source>
</evidence>